<feature type="compositionally biased region" description="Polar residues" evidence="1">
    <location>
        <begin position="66"/>
        <end position="92"/>
    </location>
</feature>
<feature type="region of interest" description="Disordered" evidence="1">
    <location>
        <begin position="197"/>
        <end position="222"/>
    </location>
</feature>
<evidence type="ECO:0000313" key="3">
    <source>
        <dbReference type="Proteomes" id="UP000279259"/>
    </source>
</evidence>
<sequence length="445" mass="48709">MESPVQGRTGWSGMEPPRTVERRRKGRGLDVIGAVPTPPHARQNTQLPTPETVRQPRKQAHDKSLAPTSTSITGLPTPQTLPRPARTTSQPAEQVASPPSPTGHTTFFLASSSASQRYDGPVRRRPGLTFAQQMGLLTHHAGPSGFGGRLGAGVGIGGTMRSGAGHGKVDQIICGRLEPPASLPLQENDDNPFLVREHSAGGSPGRVTMHKPRLGSDEDEDVDMILVADPEVAARARVRREAQREEERRLREERRRMLDIDDNPFLAKPGETSKPQEPPVDETHPTVTYVFRGSKKVFANPFMHPAQPFPAADLDPADMDFEPHPNPKPRLLWPTGPSVKAERTPSPDERSSSRSPTSSPPMFTPQSRRRRFSEIDPSSMELDLEATKHAFSSQSSLGEGIEDDEEDEEDMPVRRGLLFGAGNGTKRALDADEDTDVKRPKGLRV</sequence>
<gene>
    <name evidence="2" type="ORF">EHS25_007527</name>
</gene>
<feature type="region of interest" description="Disordered" evidence="1">
    <location>
        <begin position="236"/>
        <end position="287"/>
    </location>
</feature>
<accession>A0A427YPY3</accession>
<evidence type="ECO:0000256" key="1">
    <source>
        <dbReference type="SAM" id="MobiDB-lite"/>
    </source>
</evidence>
<feature type="region of interest" description="Disordered" evidence="1">
    <location>
        <begin position="300"/>
        <end position="445"/>
    </location>
</feature>
<feature type="region of interest" description="Disordered" evidence="1">
    <location>
        <begin position="1"/>
        <end position="107"/>
    </location>
</feature>
<dbReference type="Proteomes" id="UP000279259">
    <property type="component" value="Unassembled WGS sequence"/>
</dbReference>
<name>A0A427YPY3_9TREE</name>
<feature type="compositionally biased region" description="Acidic residues" evidence="1">
    <location>
        <begin position="400"/>
        <end position="410"/>
    </location>
</feature>
<organism evidence="2 3">
    <name type="scientific">Saitozyma podzolica</name>
    <dbReference type="NCBI Taxonomy" id="1890683"/>
    <lineage>
        <taxon>Eukaryota</taxon>
        <taxon>Fungi</taxon>
        <taxon>Dikarya</taxon>
        <taxon>Basidiomycota</taxon>
        <taxon>Agaricomycotina</taxon>
        <taxon>Tremellomycetes</taxon>
        <taxon>Tremellales</taxon>
        <taxon>Trimorphomycetaceae</taxon>
        <taxon>Saitozyma</taxon>
    </lineage>
</organism>
<keyword evidence="3" id="KW-1185">Reference proteome</keyword>
<proteinExistence type="predicted"/>
<protein>
    <submittedName>
        <fullName evidence="2">Uncharacterized protein</fullName>
    </submittedName>
</protein>
<dbReference type="STRING" id="1890683.A0A427YPY3"/>
<feature type="compositionally biased region" description="Basic and acidic residues" evidence="1">
    <location>
        <begin position="239"/>
        <end position="259"/>
    </location>
</feature>
<dbReference type="AlphaFoldDB" id="A0A427YPY3"/>
<feature type="compositionally biased region" description="Basic and acidic residues" evidence="1">
    <location>
        <begin position="340"/>
        <end position="352"/>
    </location>
</feature>
<dbReference type="OrthoDB" id="3364608at2759"/>
<dbReference type="EMBL" id="RSCD01000004">
    <property type="protein sequence ID" value="RSH93174.1"/>
    <property type="molecule type" value="Genomic_DNA"/>
</dbReference>
<reference evidence="2 3" key="1">
    <citation type="submission" date="2018-11" db="EMBL/GenBank/DDBJ databases">
        <title>Genome sequence of Saitozyma podzolica DSM 27192.</title>
        <authorList>
            <person name="Aliyu H."/>
            <person name="Gorte O."/>
            <person name="Ochsenreither K."/>
        </authorList>
    </citation>
    <scope>NUCLEOTIDE SEQUENCE [LARGE SCALE GENOMIC DNA]</scope>
    <source>
        <strain evidence="2 3">DSM 27192</strain>
    </source>
</reference>
<comment type="caution">
    <text evidence="2">The sequence shown here is derived from an EMBL/GenBank/DDBJ whole genome shotgun (WGS) entry which is preliminary data.</text>
</comment>
<evidence type="ECO:0000313" key="2">
    <source>
        <dbReference type="EMBL" id="RSH93174.1"/>
    </source>
</evidence>